<reference evidence="4 5" key="1">
    <citation type="submission" date="2012-12" db="EMBL/GenBank/DDBJ databases">
        <title>Whole genome shotgun sequence of Gordonia hirsuta NBRC 16056.</title>
        <authorList>
            <person name="Isaki-Nakamura S."/>
            <person name="Hosoyama A."/>
            <person name="Tsuchikane K."/>
            <person name="Katsumata H."/>
            <person name="Baba S."/>
            <person name="Yamazaki S."/>
            <person name="Fujita N."/>
        </authorList>
    </citation>
    <scope>NUCLEOTIDE SEQUENCE [LARGE SCALE GENOMIC DNA]</scope>
    <source>
        <strain evidence="4 5">NBRC 16056</strain>
    </source>
</reference>
<protein>
    <recommendedName>
        <fullName evidence="2">UPF0225 protein GOHSU_20_00140</fullName>
    </recommendedName>
</protein>
<dbReference type="InterPro" id="IPR004027">
    <property type="entry name" value="SEC_C_motif"/>
</dbReference>
<feature type="domain" description="YchJ-like middle NTF2-like" evidence="3">
    <location>
        <begin position="34"/>
        <end position="128"/>
    </location>
</feature>
<dbReference type="EMBL" id="BANT01000020">
    <property type="protein sequence ID" value="GAC57477.1"/>
    <property type="molecule type" value="Genomic_DNA"/>
</dbReference>
<accession>L7LBP9</accession>
<sequence>MVTAADRCPCGTGEQLGQCCGRYLSSGAATPAPTAEALMRSRYTAFALGDRTHLLATWHPDTRPVELALDPEQRWLHLRIDAVSGGGPFDTDGTVEFTAAYRIRRGRGELRELSRFAREDGRWYYVDGDLS</sequence>
<dbReference type="Pfam" id="PF17775">
    <property type="entry name" value="YchJ_M-like"/>
    <property type="match status" value="1"/>
</dbReference>
<dbReference type="STRING" id="1121927.GOHSU_20_00140"/>
<dbReference type="RefSeq" id="WP_005939632.1">
    <property type="nucleotide sequence ID" value="NZ_ATVK01000049.1"/>
</dbReference>
<evidence type="ECO:0000313" key="4">
    <source>
        <dbReference type="EMBL" id="GAC57477.1"/>
    </source>
</evidence>
<keyword evidence="5" id="KW-1185">Reference proteome</keyword>
<dbReference type="SUPFAM" id="SSF54427">
    <property type="entry name" value="NTF2-like"/>
    <property type="match status" value="1"/>
</dbReference>
<dbReference type="Gene3D" id="3.10.450.50">
    <property type="match status" value="1"/>
</dbReference>
<dbReference type="OrthoDB" id="21421at2"/>
<evidence type="ECO:0000259" key="3">
    <source>
        <dbReference type="Pfam" id="PF17775"/>
    </source>
</evidence>
<dbReference type="InterPro" id="IPR048469">
    <property type="entry name" value="YchJ-like_M"/>
</dbReference>
<evidence type="ECO:0000313" key="5">
    <source>
        <dbReference type="Proteomes" id="UP000053405"/>
    </source>
</evidence>
<proteinExistence type="inferred from homology"/>
<dbReference type="AlphaFoldDB" id="L7LBP9"/>
<dbReference type="eggNOG" id="COG3012">
    <property type="taxonomic scope" value="Bacteria"/>
</dbReference>
<dbReference type="InterPro" id="IPR023006">
    <property type="entry name" value="YchJ-like"/>
</dbReference>
<evidence type="ECO:0000256" key="1">
    <source>
        <dbReference type="ARBA" id="ARBA00010839"/>
    </source>
</evidence>
<evidence type="ECO:0000256" key="2">
    <source>
        <dbReference type="HAMAP-Rule" id="MF_00612"/>
    </source>
</evidence>
<dbReference type="Proteomes" id="UP000053405">
    <property type="component" value="Unassembled WGS sequence"/>
</dbReference>
<dbReference type="HAMAP" id="MF_00612">
    <property type="entry name" value="UPF0225"/>
    <property type="match status" value="1"/>
</dbReference>
<gene>
    <name evidence="4" type="ORF">GOHSU_20_00140</name>
</gene>
<comment type="caution">
    <text evidence="4">The sequence shown here is derived from an EMBL/GenBank/DDBJ whole genome shotgun (WGS) entry which is preliminary data.</text>
</comment>
<organism evidence="4 5">
    <name type="scientific">Gordonia hirsuta DSM 44140 = NBRC 16056</name>
    <dbReference type="NCBI Taxonomy" id="1121927"/>
    <lineage>
        <taxon>Bacteria</taxon>
        <taxon>Bacillati</taxon>
        <taxon>Actinomycetota</taxon>
        <taxon>Actinomycetes</taxon>
        <taxon>Mycobacteriales</taxon>
        <taxon>Gordoniaceae</taxon>
        <taxon>Gordonia</taxon>
    </lineage>
</organism>
<comment type="similarity">
    <text evidence="1 2">Belongs to the UPF0225 family.</text>
</comment>
<dbReference type="InterPro" id="IPR032710">
    <property type="entry name" value="NTF2-like_dom_sf"/>
</dbReference>
<dbReference type="Pfam" id="PF02810">
    <property type="entry name" value="SEC-C"/>
    <property type="match status" value="1"/>
</dbReference>
<name>L7LBP9_9ACTN</name>